<keyword evidence="3" id="KW-0677">Repeat</keyword>
<reference evidence="14" key="1">
    <citation type="submission" date="2022-10" db="EMBL/GenBank/DDBJ databases">
        <title>Genome assembly of Pristionchus species.</title>
        <authorList>
            <person name="Yoshida K."/>
            <person name="Sommer R.J."/>
        </authorList>
    </citation>
    <scope>NUCLEOTIDE SEQUENCE [LARGE SCALE GENOMIC DNA]</scope>
    <source>
        <strain evidence="14">RS5460</strain>
    </source>
</reference>
<protein>
    <recommendedName>
        <fullName evidence="15">Zinc finger protein</fullName>
    </recommendedName>
</protein>
<evidence type="ECO:0000313" key="14">
    <source>
        <dbReference type="Proteomes" id="UP001328107"/>
    </source>
</evidence>
<keyword evidence="5" id="KW-0862">Zinc</keyword>
<dbReference type="Pfam" id="PF00096">
    <property type="entry name" value="zf-C2H2"/>
    <property type="match status" value="1"/>
</dbReference>
<keyword evidence="2" id="KW-0479">Metal-binding</keyword>
<keyword evidence="7" id="KW-0539">Nucleus</keyword>
<dbReference type="SMART" id="SM00355">
    <property type="entry name" value="ZnF_C2H2"/>
    <property type="match status" value="3"/>
</dbReference>
<evidence type="ECO:0008006" key="15">
    <source>
        <dbReference type="Google" id="ProtNLM"/>
    </source>
</evidence>
<feature type="region of interest" description="Disordered" evidence="10">
    <location>
        <begin position="219"/>
        <end position="248"/>
    </location>
</feature>
<keyword evidence="4 8" id="KW-0863">Zinc-finger</keyword>
<evidence type="ECO:0000256" key="3">
    <source>
        <dbReference type="ARBA" id="ARBA00022737"/>
    </source>
</evidence>
<sequence length="248" mass="28176">VVCHSLCKLTEMHRFSSDKRKRVIWVNAVCPTPEEQRSLTEVLSVTREPYLCSSHFTENDYSYFPFRAVLRPDAVPFYEAIDTASKVNEDPAEINVEAIDESEVVRREELIADAYNPSVDSLLNDLSTTMGNNAVDKSFSCPNCDEKFSSKYFLKWHSFIHSGEQKLTCPHCDREFLYLGNLSKHIRTHKMHSFSCLTCGEKFAQKVKLNVHLASNLGHRGQEQDQSRGPQKATVVKSSIRTVGRTAP</sequence>
<feature type="domain" description="C2H2-type" evidence="11">
    <location>
        <begin position="139"/>
        <end position="166"/>
    </location>
</feature>
<dbReference type="GO" id="GO:0000981">
    <property type="term" value="F:DNA-binding transcription factor activity, RNA polymerase II-specific"/>
    <property type="evidence" value="ECO:0007669"/>
    <property type="project" value="TreeGrafter"/>
</dbReference>
<dbReference type="GO" id="GO:0008270">
    <property type="term" value="F:zinc ion binding"/>
    <property type="evidence" value="ECO:0007669"/>
    <property type="project" value="UniProtKB-KW"/>
</dbReference>
<evidence type="ECO:0000256" key="9">
    <source>
        <dbReference type="PROSITE-ProRule" id="PRU00309"/>
    </source>
</evidence>
<feature type="non-terminal residue" evidence="13">
    <location>
        <position position="1"/>
    </location>
</feature>
<keyword evidence="6 9" id="KW-0238">DNA-binding</keyword>
<dbReference type="Pfam" id="PF05485">
    <property type="entry name" value="THAP"/>
    <property type="match status" value="1"/>
</dbReference>
<dbReference type="PROSITE" id="PS50157">
    <property type="entry name" value="ZINC_FINGER_C2H2_2"/>
    <property type="match status" value="3"/>
</dbReference>
<dbReference type="Pfam" id="PF13894">
    <property type="entry name" value="zf-C2H2_4"/>
    <property type="match status" value="1"/>
</dbReference>
<organism evidence="13 14">
    <name type="scientific">Pristionchus mayeri</name>
    <dbReference type="NCBI Taxonomy" id="1317129"/>
    <lineage>
        <taxon>Eukaryota</taxon>
        <taxon>Metazoa</taxon>
        <taxon>Ecdysozoa</taxon>
        <taxon>Nematoda</taxon>
        <taxon>Chromadorea</taxon>
        <taxon>Rhabditida</taxon>
        <taxon>Rhabditina</taxon>
        <taxon>Diplogasteromorpha</taxon>
        <taxon>Diplogasteroidea</taxon>
        <taxon>Neodiplogasteridae</taxon>
        <taxon>Pristionchus</taxon>
    </lineage>
</organism>
<evidence type="ECO:0000256" key="10">
    <source>
        <dbReference type="SAM" id="MobiDB-lite"/>
    </source>
</evidence>
<evidence type="ECO:0000313" key="13">
    <source>
        <dbReference type="EMBL" id="GMR31312.1"/>
    </source>
</evidence>
<evidence type="ECO:0000256" key="8">
    <source>
        <dbReference type="PROSITE-ProRule" id="PRU00042"/>
    </source>
</evidence>
<dbReference type="PROSITE" id="PS00028">
    <property type="entry name" value="ZINC_FINGER_C2H2_1"/>
    <property type="match status" value="2"/>
</dbReference>
<dbReference type="SMART" id="SM00980">
    <property type="entry name" value="THAP"/>
    <property type="match status" value="1"/>
</dbReference>
<evidence type="ECO:0000256" key="7">
    <source>
        <dbReference type="ARBA" id="ARBA00023242"/>
    </source>
</evidence>
<evidence type="ECO:0000256" key="1">
    <source>
        <dbReference type="ARBA" id="ARBA00004123"/>
    </source>
</evidence>
<evidence type="ECO:0000256" key="4">
    <source>
        <dbReference type="ARBA" id="ARBA00022771"/>
    </source>
</evidence>
<comment type="caution">
    <text evidence="13">The sequence shown here is derived from an EMBL/GenBank/DDBJ whole genome shotgun (WGS) entry which is preliminary data.</text>
</comment>
<evidence type="ECO:0000259" key="12">
    <source>
        <dbReference type="PROSITE" id="PS50950"/>
    </source>
</evidence>
<dbReference type="InterPro" id="IPR006612">
    <property type="entry name" value="THAP_Znf"/>
</dbReference>
<dbReference type="PANTHER" id="PTHR24394">
    <property type="entry name" value="ZINC FINGER PROTEIN"/>
    <property type="match status" value="1"/>
</dbReference>
<feature type="domain" description="THAP-type" evidence="12">
    <location>
        <begin position="1"/>
        <end position="79"/>
    </location>
</feature>
<evidence type="ECO:0000256" key="6">
    <source>
        <dbReference type="ARBA" id="ARBA00023125"/>
    </source>
</evidence>
<evidence type="ECO:0000256" key="2">
    <source>
        <dbReference type="ARBA" id="ARBA00022723"/>
    </source>
</evidence>
<feature type="domain" description="C2H2-type" evidence="11">
    <location>
        <begin position="194"/>
        <end position="224"/>
    </location>
</feature>
<dbReference type="Gene3D" id="3.30.160.60">
    <property type="entry name" value="Classic Zinc Finger"/>
    <property type="match status" value="2"/>
</dbReference>
<gene>
    <name evidence="13" type="ORF">PMAYCL1PPCAC_01507</name>
</gene>
<dbReference type="GO" id="GO:0003677">
    <property type="term" value="F:DNA binding"/>
    <property type="evidence" value="ECO:0007669"/>
    <property type="project" value="UniProtKB-UniRule"/>
</dbReference>
<feature type="non-terminal residue" evidence="13">
    <location>
        <position position="248"/>
    </location>
</feature>
<keyword evidence="14" id="KW-1185">Reference proteome</keyword>
<dbReference type="SUPFAM" id="SSF57667">
    <property type="entry name" value="beta-beta-alpha zinc fingers"/>
    <property type="match status" value="1"/>
</dbReference>
<dbReference type="InterPro" id="IPR036236">
    <property type="entry name" value="Znf_C2H2_sf"/>
</dbReference>
<evidence type="ECO:0000256" key="5">
    <source>
        <dbReference type="ARBA" id="ARBA00022833"/>
    </source>
</evidence>
<comment type="subcellular location">
    <subcellularLocation>
        <location evidence="1">Nucleus</location>
    </subcellularLocation>
</comment>
<feature type="domain" description="C2H2-type" evidence="11">
    <location>
        <begin position="167"/>
        <end position="189"/>
    </location>
</feature>
<name>A0AAN4YYM2_9BILA</name>
<dbReference type="GO" id="GO:0005634">
    <property type="term" value="C:nucleus"/>
    <property type="evidence" value="ECO:0007669"/>
    <property type="project" value="UniProtKB-SubCell"/>
</dbReference>
<dbReference type="PROSITE" id="PS50950">
    <property type="entry name" value="ZF_THAP"/>
    <property type="match status" value="1"/>
</dbReference>
<accession>A0AAN4YYM2</accession>
<dbReference type="Proteomes" id="UP001328107">
    <property type="component" value="Unassembled WGS sequence"/>
</dbReference>
<dbReference type="SUPFAM" id="SSF57716">
    <property type="entry name" value="Glucocorticoid receptor-like (DNA-binding domain)"/>
    <property type="match status" value="1"/>
</dbReference>
<dbReference type="EMBL" id="BTRK01000001">
    <property type="protein sequence ID" value="GMR31312.1"/>
    <property type="molecule type" value="Genomic_DNA"/>
</dbReference>
<proteinExistence type="predicted"/>
<dbReference type="InterPro" id="IPR013087">
    <property type="entry name" value="Znf_C2H2_type"/>
</dbReference>
<dbReference type="AlphaFoldDB" id="A0AAN4YYM2"/>
<evidence type="ECO:0000259" key="11">
    <source>
        <dbReference type="PROSITE" id="PS50157"/>
    </source>
</evidence>
<dbReference type="PANTHER" id="PTHR24394:SF44">
    <property type="entry name" value="ZINC FINGER PROTEIN 271-LIKE"/>
    <property type="match status" value="1"/>
</dbReference>